<name>A0A1G5F7B8_9BACT</name>
<evidence type="ECO:0000256" key="2">
    <source>
        <dbReference type="ARBA" id="ARBA00023015"/>
    </source>
</evidence>
<evidence type="ECO:0000256" key="4">
    <source>
        <dbReference type="ARBA" id="ARBA00023163"/>
    </source>
</evidence>
<dbReference type="STRING" id="419481.SAMN05216233_107195"/>
<dbReference type="InterPro" id="IPR036388">
    <property type="entry name" value="WH-like_DNA-bd_sf"/>
</dbReference>
<evidence type="ECO:0000313" key="7">
    <source>
        <dbReference type="Proteomes" id="UP000198870"/>
    </source>
</evidence>
<dbReference type="Pfam" id="PF03466">
    <property type="entry name" value="LysR_substrate"/>
    <property type="match status" value="1"/>
</dbReference>
<dbReference type="GO" id="GO:0003700">
    <property type="term" value="F:DNA-binding transcription factor activity"/>
    <property type="evidence" value="ECO:0007669"/>
    <property type="project" value="InterPro"/>
</dbReference>
<dbReference type="OrthoDB" id="5416547at2"/>
<keyword evidence="7" id="KW-1185">Reference proteome</keyword>
<dbReference type="FunFam" id="1.10.10.10:FF:000001">
    <property type="entry name" value="LysR family transcriptional regulator"/>
    <property type="match status" value="1"/>
</dbReference>
<dbReference type="SUPFAM" id="SSF53850">
    <property type="entry name" value="Periplasmic binding protein-like II"/>
    <property type="match status" value="1"/>
</dbReference>
<dbReference type="Gene3D" id="3.40.190.290">
    <property type="match status" value="1"/>
</dbReference>
<reference evidence="6 7" key="1">
    <citation type="submission" date="2016-10" db="EMBL/GenBank/DDBJ databases">
        <authorList>
            <person name="de Groot N.N."/>
        </authorList>
    </citation>
    <scope>NUCLEOTIDE SEQUENCE [LARGE SCALE GENOMIC DNA]</scope>
    <source>
        <strain evidence="6 7">AA1</strain>
    </source>
</reference>
<evidence type="ECO:0000256" key="1">
    <source>
        <dbReference type="ARBA" id="ARBA00009437"/>
    </source>
</evidence>
<feature type="domain" description="HTH lysR-type" evidence="5">
    <location>
        <begin position="8"/>
        <end position="59"/>
    </location>
</feature>
<dbReference type="InterPro" id="IPR058163">
    <property type="entry name" value="LysR-type_TF_proteobact-type"/>
</dbReference>
<dbReference type="Gene3D" id="1.10.10.10">
    <property type="entry name" value="Winged helix-like DNA-binding domain superfamily/Winged helix DNA-binding domain"/>
    <property type="match status" value="1"/>
</dbReference>
<dbReference type="PANTHER" id="PTHR30537">
    <property type="entry name" value="HTH-TYPE TRANSCRIPTIONAL REGULATOR"/>
    <property type="match status" value="1"/>
</dbReference>
<dbReference type="Proteomes" id="UP000198870">
    <property type="component" value="Unassembled WGS sequence"/>
</dbReference>
<dbReference type="PANTHER" id="PTHR30537:SF5">
    <property type="entry name" value="HTH-TYPE TRANSCRIPTIONAL ACTIVATOR TTDR-RELATED"/>
    <property type="match status" value="1"/>
</dbReference>
<evidence type="ECO:0000256" key="3">
    <source>
        <dbReference type="ARBA" id="ARBA00023125"/>
    </source>
</evidence>
<dbReference type="EMBL" id="FMUX01000007">
    <property type="protein sequence ID" value="SCY35149.1"/>
    <property type="molecule type" value="Genomic_DNA"/>
</dbReference>
<dbReference type="RefSeq" id="WP_092210838.1">
    <property type="nucleotide sequence ID" value="NZ_FMUX01000007.1"/>
</dbReference>
<organism evidence="6 7">
    <name type="scientific">Desulfoluna spongiiphila</name>
    <dbReference type="NCBI Taxonomy" id="419481"/>
    <lineage>
        <taxon>Bacteria</taxon>
        <taxon>Pseudomonadati</taxon>
        <taxon>Thermodesulfobacteriota</taxon>
        <taxon>Desulfobacteria</taxon>
        <taxon>Desulfobacterales</taxon>
        <taxon>Desulfolunaceae</taxon>
        <taxon>Desulfoluna</taxon>
    </lineage>
</organism>
<gene>
    <name evidence="6" type="ORF">SAMN05216233_107195</name>
</gene>
<keyword evidence="2" id="KW-0805">Transcription regulation</keyword>
<dbReference type="SUPFAM" id="SSF46785">
    <property type="entry name" value="Winged helix' DNA-binding domain"/>
    <property type="match status" value="1"/>
</dbReference>
<dbReference type="InterPro" id="IPR000847">
    <property type="entry name" value="LysR_HTH_N"/>
</dbReference>
<dbReference type="GO" id="GO:0003677">
    <property type="term" value="F:DNA binding"/>
    <property type="evidence" value="ECO:0007669"/>
    <property type="project" value="UniProtKB-KW"/>
</dbReference>
<dbReference type="Pfam" id="PF00126">
    <property type="entry name" value="HTH_1"/>
    <property type="match status" value="1"/>
</dbReference>
<keyword evidence="3 6" id="KW-0238">DNA-binding</keyword>
<evidence type="ECO:0000313" key="6">
    <source>
        <dbReference type="EMBL" id="SCY35149.1"/>
    </source>
</evidence>
<proteinExistence type="inferred from homology"/>
<dbReference type="PROSITE" id="PS50931">
    <property type="entry name" value="HTH_LYSR"/>
    <property type="match status" value="1"/>
</dbReference>
<protein>
    <submittedName>
        <fullName evidence="6">DNA-binding transcriptional regulator, LysR family</fullName>
    </submittedName>
</protein>
<dbReference type="InterPro" id="IPR005119">
    <property type="entry name" value="LysR_subst-bd"/>
</dbReference>
<accession>A0A1G5F7B8</accession>
<dbReference type="AlphaFoldDB" id="A0A1G5F7B8"/>
<evidence type="ECO:0000259" key="5">
    <source>
        <dbReference type="PROSITE" id="PS50931"/>
    </source>
</evidence>
<sequence length="304" mass="33649">MTIETNERIFLRVVEAGSLKAAAEQLGTDPSSVSRKVAALEARLGVKLLQRSTRRSVATEAGKKYYDGMRRLVAEQAALEAHVARETDTPRGLLRVTAPNNIGDVHVAPVLTSMVKMYPDLRVELILTGEAPDMSEKGIDVSIRIGHLPDSNLICRKLIDVPVLLIASKTYLKKRGTPKKPADLPGHDFLFFNRMQRDTPLEFIGPNGAESVKVSSKFMVNSASVVRQLNREGFGISLGNRWAFKGLLESGELIQLLPEYTLEPYPLYATYVSTAFVPAKIRRFVDLMATYSSGELTEWVMKAT</sequence>
<dbReference type="InterPro" id="IPR036390">
    <property type="entry name" value="WH_DNA-bd_sf"/>
</dbReference>
<comment type="similarity">
    <text evidence="1">Belongs to the LysR transcriptional regulatory family.</text>
</comment>
<keyword evidence="4" id="KW-0804">Transcription</keyword>
<dbReference type="CDD" id="cd08422">
    <property type="entry name" value="PBP2_CrgA_like"/>
    <property type="match status" value="1"/>
</dbReference>